<evidence type="ECO:0000313" key="7">
    <source>
        <dbReference type="EMBL" id="VEH86300.1"/>
    </source>
</evidence>
<keyword evidence="3 5" id="KW-0732">Signal</keyword>
<geneLocation type="plasmid" evidence="7 9">
    <name>29</name>
</geneLocation>
<dbReference type="Proteomes" id="UP000281170">
    <property type="component" value="Plasmid 29"/>
</dbReference>
<evidence type="ECO:0000256" key="3">
    <source>
        <dbReference type="ARBA" id="ARBA00022729"/>
    </source>
</evidence>
<dbReference type="AlphaFoldDB" id="A0A0W0R4I6"/>
<dbReference type="STRING" id="45056.Lade_0634"/>
<dbReference type="Proteomes" id="UP000054859">
    <property type="component" value="Unassembled WGS sequence"/>
</dbReference>
<dbReference type="InterPro" id="IPR012899">
    <property type="entry name" value="LTXXQ"/>
</dbReference>
<feature type="chain" id="PRO_5036299192" evidence="5">
    <location>
        <begin position="22"/>
        <end position="158"/>
    </location>
</feature>
<organism evidence="6 8">
    <name type="scientific">Legionella adelaidensis</name>
    <dbReference type="NCBI Taxonomy" id="45056"/>
    <lineage>
        <taxon>Bacteria</taxon>
        <taxon>Pseudomonadati</taxon>
        <taxon>Pseudomonadota</taxon>
        <taxon>Gammaproteobacteria</taxon>
        <taxon>Legionellales</taxon>
        <taxon>Legionellaceae</taxon>
        <taxon>Legionella</taxon>
    </lineage>
</organism>
<dbReference type="Gene3D" id="1.20.120.1490">
    <property type="match status" value="1"/>
</dbReference>
<evidence type="ECO:0000313" key="8">
    <source>
        <dbReference type="Proteomes" id="UP000054859"/>
    </source>
</evidence>
<keyword evidence="7" id="KW-0614">Plasmid</keyword>
<dbReference type="CDD" id="cd09916">
    <property type="entry name" value="CpxP_like"/>
    <property type="match status" value="1"/>
</dbReference>
<dbReference type="Pfam" id="PF07813">
    <property type="entry name" value="LTXXQ"/>
    <property type="match status" value="1"/>
</dbReference>
<feature type="signal peptide" evidence="5">
    <location>
        <begin position="1"/>
        <end position="21"/>
    </location>
</feature>
<dbReference type="PANTHER" id="PTHR38102">
    <property type="entry name" value="PERIPLASMIC CHAPERONE SPY"/>
    <property type="match status" value="1"/>
</dbReference>
<gene>
    <name evidence="6" type="primary">spy</name>
    <name evidence="6" type="ORF">Lade_0634</name>
    <name evidence="7" type="ORF">NCTC12735_01950</name>
</gene>
<reference evidence="7 9" key="2">
    <citation type="submission" date="2018-12" db="EMBL/GenBank/DDBJ databases">
        <authorList>
            <consortium name="Pathogen Informatics"/>
        </authorList>
    </citation>
    <scope>NUCLEOTIDE SEQUENCE [LARGE SCALE GENOMIC DNA]</scope>
    <source>
        <strain evidence="7 9">NCTC12735</strain>
        <plasmid evidence="9">29</plasmid>
    </source>
</reference>
<proteinExistence type="inferred from homology"/>
<evidence type="ECO:0000256" key="4">
    <source>
        <dbReference type="ARBA" id="ARBA00022764"/>
    </source>
</evidence>
<dbReference type="GO" id="GO:0051082">
    <property type="term" value="F:unfolded protein binding"/>
    <property type="evidence" value="ECO:0007669"/>
    <property type="project" value="TreeGrafter"/>
</dbReference>
<dbReference type="InterPro" id="IPR052211">
    <property type="entry name" value="Cpx_auxiliary_protein"/>
</dbReference>
<keyword evidence="4" id="KW-0574">Periplasm</keyword>
<dbReference type="GO" id="GO:0030288">
    <property type="term" value="C:outer membrane-bounded periplasmic space"/>
    <property type="evidence" value="ECO:0007669"/>
    <property type="project" value="TreeGrafter"/>
</dbReference>
<keyword evidence="8" id="KW-1185">Reference proteome</keyword>
<sequence length="158" mass="18013">MKKIITLSFLALTLIATTAFAHMGMGGCHCMGQMMQELNLTPDQQKQIQQIKDQMKSQMQSNREQMQSLRTQMQTLIKSDKIDEAKLDSLVNQKKELMGTMMKAKIKMKNQIYNLLDAQQKTKFASMMEQKMGMCPQGMGMQGNNTKADDMNDMDDND</sequence>
<dbReference type="EMBL" id="LNKA01000001">
    <property type="protein sequence ID" value="KTC65976.1"/>
    <property type="molecule type" value="Genomic_DNA"/>
</dbReference>
<evidence type="ECO:0000256" key="2">
    <source>
        <dbReference type="ARBA" id="ARBA00008441"/>
    </source>
</evidence>
<accession>A0A0W0R4I6</accession>
<protein>
    <submittedName>
        <fullName evidence="6">Envelope stress induced periplasmic protein</fullName>
    </submittedName>
</protein>
<evidence type="ECO:0000313" key="6">
    <source>
        <dbReference type="EMBL" id="KTC65976.1"/>
    </source>
</evidence>
<dbReference type="PANTHER" id="PTHR38102:SF1">
    <property type="entry name" value="PERIPLASMIC CHAPERONE SPY"/>
    <property type="match status" value="1"/>
</dbReference>
<reference evidence="6 8" key="1">
    <citation type="submission" date="2015-11" db="EMBL/GenBank/DDBJ databases">
        <title>Identification of large and diverse effector repertoires of 38 Legionella species.</title>
        <authorList>
            <person name="Burstein D."/>
            <person name="Amaro F."/>
            <person name="Zusman T."/>
            <person name="Lifshitz Z."/>
            <person name="Cohen O."/>
            <person name="Gilbert J.A."/>
            <person name="Pupko T."/>
            <person name="Shuman H.A."/>
            <person name="Segal G."/>
        </authorList>
    </citation>
    <scope>NUCLEOTIDE SEQUENCE [LARGE SCALE GENOMIC DNA]</scope>
    <source>
        <strain evidence="6 8">1762-AUS-E</strain>
    </source>
</reference>
<dbReference type="PROSITE" id="PS51257">
    <property type="entry name" value="PROKAR_LIPOPROTEIN"/>
    <property type="match status" value="1"/>
</dbReference>
<evidence type="ECO:0000256" key="1">
    <source>
        <dbReference type="ARBA" id="ARBA00004418"/>
    </source>
</evidence>
<evidence type="ECO:0000256" key="5">
    <source>
        <dbReference type="SAM" id="SignalP"/>
    </source>
</evidence>
<name>A0A0W0R4I6_9GAMM</name>
<dbReference type="OrthoDB" id="5648654at2"/>
<comment type="subcellular location">
    <subcellularLocation>
        <location evidence="1">Periplasm</location>
    </subcellularLocation>
</comment>
<dbReference type="EMBL" id="LR134438">
    <property type="protein sequence ID" value="VEH86300.1"/>
    <property type="molecule type" value="Genomic_DNA"/>
</dbReference>
<evidence type="ECO:0000313" key="9">
    <source>
        <dbReference type="Proteomes" id="UP000281170"/>
    </source>
</evidence>
<dbReference type="PATRIC" id="fig|45056.6.peg.656"/>
<dbReference type="KEGG" id="ladl:NCTC12735_01950"/>
<dbReference type="RefSeq" id="WP_058461694.1">
    <property type="nucleotide sequence ID" value="NZ_CAAAHS010000004.1"/>
</dbReference>
<comment type="similarity">
    <text evidence="2">Belongs to the CpxP/Spy family.</text>
</comment>